<dbReference type="Proteomes" id="UP000224460">
    <property type="component" value="Unassembled WGS sequence"/>
</dbReference>
<keyword evidence="2" id="KW-1185">Reference proteome</keyword>
<gene>
    <name evidence="1" type="ORF">CS063_15245</name>
</gene>
<proteinExistence type="predicted"/>
<sequence>MKKIILVSHCILNTASKVVMYNLKEIEEEEALRKQFVKTALDRGIQLLQLPCPEFTLYGSKRWGHVSEQFDNVFFKKHCRNILLPIIEQLVEYKENKERFQILGIVGIDGSPSCGVDYTCTGEKSYGALGDRDESIMEVIHNTSLCKRKGIFFQVLEEMLVEFKLADIKVEGLFALEPHKCMNLLS</sequence>
<reference evidence="1" key="1">
    <citation type="submission" date="2017-10" db="EMBL/GenBank/DDBJ databases">
        <title>Genome sequence of cellulolytic Lachnospiraceae bacterium XHS1971 isolated from hotspring sediment.</title>
        <authorList>
            <person name="Vasudevan G."/>
            <person name="Joshi A.J."/>
            <person name="Hivarkar S."/>
            <person name="Lanjekar V.B."/>
            <person name="Dhakephalkar P.K."/>
            <person name="Dagar S."/>
        </authorList>
    </citation>
    <scope>NUCLEOTIDE SEQUENCE</scope>
    <source>
        <strain evidence="1">XHS1971</strain>
    </source>
</reference>
<evidence type="ECO:0000313" key="2">
    <source>
        <dbReference type="Proteomes" id="UP000224460"/>
    </source>
</evidence>
<name>A0AC61D9M9_9FIRM</name>
<accession>A0AC61D9M9</accession>
<organism evidence="1 2">
    <name type="scientific">Sporanaerobium hydrogeniformans</name>
    <dbReference type="NCBI Taxonomy" id="3072179"/>
    <lineage>
        <taxon>Bacteria</taxon>
        <taxon>Bacillati</taxon>
        <taxon>Bacillota</taxon>
        <taxon>Clostridia</taxon>
        <taxon>Lachnospirales</taxon>
        <taxon>Lachnospiraceae</taxon>
        <taxon>Sporanaerobium</taxon>
    </lineage>
</organism>
<evidence type="ECO:0000313" key="1">
    <source>
        <dbReference type="EMBL" id="PHV69530.1"/>
    </source>
</evidence>
<comment type="caution">
    <text evidence="1">The sequence shown here is derived from an EMBL/GenBank/DDBJ whole genome shotgun (WGS) entry which is preliminary data.</text>
</comment>
<dbReference type="EMBL" id="PEDL01000025">
    <property type="protein sequence ID" value="PHV69530.1"/>
    <property type="molecule type" value="Genomic_DNA"/>
</dbReference>
<protein>
    <submittedName>
        <fullName evidence="1">Uncharacterized protein</fullName>
    </submittedName>
</protein>